<evidence type="ECO:0000259" key="2">
    <source>
        <dbReference type="Pfam" id="PF00425"/>
    </source>
</evidence>
<dbReference type="Pfam" id="PF00425">
    <property type="entry name" value="Chorismate_bind"/>
    <property type="match status" value="1"/>
</dbReference>
<dbReference type="PANTHER" id="PTHR11236:SF9">
    <property type="entry name" value="ANTHRANILATE SYNTHASE COMPONENT 1"/>
    <property type="match status" value="1"/>
</dbReference>
<dbReference type="AlphaFoldDB" id="A0A117PIZ4"/>
<dbReference type="Proteomes" id="UP000054024">
    <property type="component" value="Unassembled WGS sequence"/>
</dbReference>
<dbReference type="InterPro" id="IPR005801">
    <property type="entry name" value="ADC_synthase"/>
</dbReference>
<dbReference type="GO" id="GO:0000162">
    <property type="term" value="P:L-tryptophan biosynthetic process"/>
    <property type="evidence" value="ECO:0007669"/>
    <property type="project" value="TreeGrafter"/>
</dbReference>
<dbReference type="PRINTS" id="PR00095">
    <property type="entry name" value="ANTSNTHASEI"/>
</dbReference>
<dbReference type="Pfam" id="PF04715">
    <property type="entry name" value="Anth_synt_I_N"/>
    <property type="match status" value="1"/>
</dbReference>
<dbReference type="EMBL" id="LMWJ01000003">
    <property type="protein sequence ID" value="KUM80494.1"/>
    <property type="molecule type" value="Genomic_DNA"/>
</dbReference>
<protein>
    <submittedName>
        <fullName evidence="4">Anthranilate synthase</fullName>
    </submittedName>
</protein>
<dbReference type="PANTHER" id="PTHR11236">
    <property type="entry name" value="AMINOBENZOATE/ANTHRANILATE SYNTHASE"/>
    <property type="match status" value="1"/>
</dbReference>
<name>A0A117PIZ4_9ACTN</name>
<dbReference type="STRING" id="146536.AQI70_05395"/>
<evidence type="ECO:0000313" key="4">
    <source>
        <dbReference type="EMBL" id="KUM80494.1"/>
    </source>
</evidence>
<reference evidence="4 5" key="1">
    <citation type="submission" date="2015-10" db="EMBL/GenBank/DDBJ databases">
        <title>Draft genome sequence of Streptomyces curacoi DSM 40107, type strain for the species Streptomyces curacoi.</title>
        <authorList>
            <person name="Ruckert C."/>
            <person name="Winkler A."/>
            <person name="Kalinowski J."/>
            <person name="Kampfer P."/>
            <person name="Glaeser S."/>
        </authorList>
    </citation>
    <scope>NUCLEOTIDE SEQUENCE [LARGE SCALE GENOMIC DNA]</scope>
    <source>
        <strain evidence="4 5">DSM 40107</strain>
    </source>
</reference>
<feature type="region of interest" description="Disordered" evidence="1">
    <location>
        <begin position="99"/>
        <end position="121"/>
    </location>
</feature>
<dbReference type="SUPFAM" id="SSF56322">
    <property type="entry name" value="ADC synthase"/>
    <property type="match status" value="1"/>
</dbReference>
<proteinExistence type="predicted"/>
<feature type="compositionally biased region" description="Gly residues" evidence="1">
    <location>
        <begin position="103"/>
        <end position="114"/>
    </location>
</feature>
<gene>
    <name evidence="4" type="ORF">AQI70_05395</name>
</gene>
<dbReference type="InterPro" id="IPR015890">
    <property type="entry name" value="Chorismate_C"/>
</dbReference>
<comment type="caution">
    <text evidence="4">The sequence shown here is derived from an EMBL/GenBank/DDBJ whole genome shotgun (WGS) entry which is preliminary data.</text>
</comment>
<evidence type="ECO:0000259" key="3">
    <source>
        <dbReference type="Pfam" id="PF04715"/>
    </source>
</evidence>
<feature type="domain" description="Anthranilate synthase component I N-terminal" evidence="3">
    <location>
        <begin position="26"/>
        <end position="204"/>
    </location>
</feature>
<dbReference type="Gene3D" id="3.60.120.10">
    <property type="entry name" value="Anthranilate synthase"/>
    <property type="match status" value="1"/>
</dbReference>
<dbReference type="InterPro" id="IPR019999">
    <property type="entry name" value="Anth_synth_I-like"/>
</dbReference>
<feature type="domain" description="Chorismate-utilising enzyme C-terminal" evidence="2">
    <location>
        <begin position="252"/>
        <end position="505"/>
    </location>
</feature>
<organism evidence="4 5">
    <name type="scientific">Streptomyces curacoi</name>
    <dbReference type="NCBI Taxonomy" id="146536"/>
    <lineage>
        <taxon>Bacteria</taxon>
        <taxon>Bacillati</taxon>
        <taxon>Actinomycetota</taxon>
        <taxon>Actinomycetes</taxon>
        <taxon>Kitasatosporales</taxon>
        <taxon>Streptomycetaceae</taxon>
        <taxon>Streptomyces</taxon>
    </lineage>
</organism>
<dbReference type="OrthoDB" id="3518032at2"/>
<evidence type="ECO:0000256" key="1">
    <source>
        <dbReference type="SAM" id="MobiDB-lite"/>
    </source>
</evidence>
<keyword evidence="5" id="KW-1185">Reference proteome</keyword>
<dbReference type="RefSeq" id="WP_062144781.1">
    <property type="nucleotide sequence ID" value="NZ_KQ947984.1"/>
</dbReference>
<evidence type="ECO:0000313" key="5">
    <source>
        <dbReference type="Proteomes" id="UP000054024"/>
    </source>
</evidence>
<dbReference type="InterPro" id="IPR006805">
    <property type="entry name" value="Anth_synth_I_N"/>
</dbReference>
<sequence>MPDVPSRAADARLRVRLSSAPLPPHDPLALYGALVAASGRREVFLLESLAGAETDRRSAVVGHGRLAEIRVFAAHVQVAGADALRSALGRAALAAGLRRAPGDGDGGGGRNSGGHGDEGGLDRYLFDQPAPMWDFLARAQALFAVETDVPSTEFAFGFLTTVGYAAAWHMEPLPAREDPERGGPDLTLTLFGETVWYDHRSGQVRRLVATGPDLPPPAGPDVPALAARAAGLPPQTCPPAPAPVSVRDSVDRETFLRWAARCLEHIRVGDIYQIQIGHRIDVTTGLRPEEVYARLRFRNPSPYMYLCPRGDSTLIGASPELHIRIEGDRIVMRPIAGTARRCDDPQENERRVKELLASSKEQAEHVMLVDLCRNDIGRVCRPGTLSEDALMTVEEFSHVFHLVSTVSGRLEPGVTVWQALAATFPAGTMTGAPKLRAMEIIDGLEREPRGIYAGAVGLVDVRGWCELALCIRTVVHTDGTYATQSSAGVVAQSVPDAEWQETLAKMGAAYWALTGEELR</sequence>
<accession>A0A117PIZ4</accession>